<sequence>MKKFKKGMIILLSTLVILGLVTVLVLQLPTFGGTASGARLERIKHSPNYKNGTFQYPLETPMMNPESSWFKLIAAYFKPTEGREPERPLPSVKTNLKTLTGTEPVLVWFGHSSYFLRVNGKNLLVDPVFSGRTSPFQFVGSKAYPCTEMYGADDFPELDAIVISHDHYDHLDYDTILKLASRTKHFHVALGVGSHLERWGVKPEAITEYDWYEAGKISDDLQLTATPGRHFSGRGLKRGQTLWNSYVLKTPTQTIFLGGDSGYGPHFKEIGEKYGPFDLALLECGQYNMMWHYIHMMPEETVQAAKDLKTEVLMPVHWGKFTLALHPWKEPIERMTKKAKEVQQPITTPRIGELVQIGGNYSTERWWEGY</sequence>
<dbReference type="GO" id="GO:0016787">
    <property type="term" value="F:hydrolase activity"/>
    <property type="evidence" value="ECO:0007669"/>
    <property type="project" value="UniProtKB-KW"/>
</dbReference>
<evidence type="ECO:0000313" key="2">
    <source>
        <dbReference type="EMBL" id="PQA58411.1"/>
    </source>
</evidence>
<organism evidence="2 3">
    <name type="scientific">Siphonobacter curvatus</name>
    <dbReference type="NCBI Taxonomy" id="2094562"/>
    <lineage>
        <taxon>Bacteria</taxon>
        <taxon>Pseudomonadati</taxon>
        <taxon>Bacteroidota</taxon>
        <taxon>Cytophagia</taxon>
        <taxon>Cytophagales</taxon>
        <taxon>Cytophagaceae</taxon>
        <taxon>Siphonobacter</taxon>
    </lineage>
</organism>
<dbReference type="InterPro" id="IPR036866">
    <property type="entry name" value="RibonucZ/Hydroxyglut_hydro"/>
</dbReference>
<feature type="domain" description="Metallo-beta-lactamase" evidence="1">
    <location>
        <begin position="122"/>
        <end position="318"/>
    </location>
</feature>
<dbReference type="GO" id="GO:0005737">
    <property type="term" value="C:cytoplasm"/>
    <property type="evidence" value="ECO:0007669"/>
    <property type="project" value="TreeGrafter"/>
</dbReference>
<dbReference type="Pfam" id="PF12706">
    <property type="entry name" value="Lactamase_B_2"/>
    <property type="match status" value="1"/>
</dbReference>
<evidence type="ECO:0000313" key="3">
    <source>
        <dbReference type="Proteomes" id="UP000239590"/>
    </source>
</evidence>
<protein>
    <submittedName>
        <fullName evidence="2">MBL fold metallo-hydrolase</fullName>
    </submittedName>
</protein>
<name>A0A2S7IKY4_9BACT</name>
<gene>
    <name evidence="2" type="ORF">C5O19_01685</name>
</gene>
<dbReference type="PANTHER" id="PTHR15032">
    <property type="entry name" value="N-ACYL-PHOSPHATIDYLETHANOLAMINE-HYDROLYZING PHOSPHOLIPASE D"/>
    <property type="match status" value="1"/>
</dbReference>
<dbReference type="EMBL" id="PTRA01000001">
    <property type="protein sequence ID" value="PQA58411.1"/>
    <property type="molecule type" value="Genomic_DNA"/>
</dbReference>
<accession>A0A2S7IKY4</accession>
<dbReference type="SUPFAM" id="SSF56281">
    <property type="entry name" value="Metallo-hydrolase/oxidoreductase"/>
    <property type="match status" value="1"/>
</dbReference>
<dbReference type="Gene3D" id="3.60.15.10">
    <property type="entry name" value="Ribonuclease Z/Hydroxyacylglutathione hydrolase-like"/>
    <property type="match status" value="1"/>
</dbReference>
<reference evidence="3" key="1">
    <citation type="submission" date="2018-02" db="EMBL/GenBank/DDBJ databases">
        <title>Genome sequencing of Solimonas sp. HR-BB.</title>
        <authorList>
            <person name="Lee Y."/>
            <person name="Jeon C.O."/>
        </authorList>
    </citation>
    <scope>NUCLEOTIDE SEQUENCE [LARGE SCALE GENOMIC DNA]</scope>
    <source>
        <strain evidence="3">HR-U</strain>
    </source>
</reference>
<comment type="caution">
    <text evidence="2">The sequence shown here is derived from an EMBL/GenBank/DDBJ whole genome shotgun (WGS) entry which is preliminary data.</text>
</comment>
<dbReference type="PANTHER" id="PTHR15032:SF4">
    <property type="entry name" value="N-ACYL-PHOSPHATIDYLETHANOLAMINE-HYDROLYZING PHOSPHOLIPASE D"/>
    <property type="match status" value="1"/>
</dbReference>
<keyword evidence="2" id="KW-0378">Hydrolase</keyword>
<dbReference type="Proteomes" id="UP000239590">
    <property type="component" value="Unassembled WGS sequence"/>
</dbReference>
<dbReference type="AlphaFoldDB" id="A0A2S7IKY4"/>
<keyword evidence="3" id="KW-1185">Reference proteome</keyword>
<evidence type="ECO:0000259" key="1">
    <source>
        <dbReference type="Pfam" id="PF12706"/>
    </source>
</evidence>
<dbReference type="InterPro" id="IPR001279">
    <property type="entry name" value="Metallo-B-lactamas"/>
</dbReference>
<dbReference type="OrthoDB" id="9805728at2"/>
<dbReference type="RefSeq" id="WP_104709629.1">
    <property type="nucleotide sequence ID" value="NZ_PTRA01000001.1"/>
</dbReference>
<proteinExistence type="predicted"/>